<evidence type="ECO:0000313" key="5">
    <source>
        <dbReference type="Proteomes" id="UP000679575"/>
    </source>
</evidence>
<protein>
    <submittedName>
        <fullName evidence="3">IS110 family transposase</fullName>
    </submittedName>
</protein>
<name>A0ABX7YYE7_9GAMM</name>
<gene>
    <name evidence="3" type="ORF">KDN34_16605</name>
    <name evidence="4" type="ORF">KDN34_16840</name>
</gene>
<accession>A0ABX7YYE7</accession>
<dbReference type="PANTHER" id="PTHR33055:SF3">
    <property type="entry name" value="PUTATIVE TRANSPOSASE FOR IS117-RELATED"/>
    <property type="match status" value="1"/>
</dbReference>
<dbReference type="Proteomes" id="UP000679575">
    <property type="component" value="Chromosome"/>
</dbReference>
<evidence type="ECO:0000259" key="1">
    <source>
        <dbReference type="Pfam" id="PF01548"/>
    </source>
</evidence>
<dbReference type="PANTHER" id="PTHR33055">
    <property type="entry name" value="TRANSPOSASE FOR INSERTION SEQUENCE ELEMENT IS1111A"/>
    <property type="match status" value="1"/>
</dbReference>
<dbReference type="NCBIfam" id="NF033542">
    <property type="entry name" value="transpos_IS110"/>
    <property type="match status" value="1"/>
</dbReference>
<organism evidence="3 5">
    <name type="scientific">Shewanella yunxiaonensis</name>
    <dbReference type="NCBI Taxonomy" id="2829809"/>
    <lineage>
        <taxon>Bacteria</taxon>
        <taxon>Pseudomonadati</taxon>
        <taxon>Pseudomonadota</taxon>
        <taxon>Gammaproteobacteria</taxon>
        <taxon>Alteromonadales</taxon>
        <taxon>Shewanellaceae</taxon>
        <taxon>Shewanella</taxon>
    </lineage>
</organism>
<reference evidence="3 5" key="1">
    <citation type="submission" date="2021-04" db="EMBL/GenBank/DDBJ databases">
        <title>Novel species identification of genus Shewanella.</title>
        <authorList>
            <person name="Liu G."/>
        </authorList>
    </citation>
    <scope>NUCLEOTIDE SEQUENCE [LARGE SCALE GENOMIC DNA]</scope>
    <source>
        <strain evidence="3 5">FJAT-54481</strain>
    </source>
</reference>
<keyword evidence="5" id="KW-1185">Reference proteome</keyword>
<dbReference type="InterPro" id="IPR047650">
    <property type="entry name" value="Transpos_IS110"/>
</dbReference>
<dbReference type="Pfam" id="PF01548">
    <property type="entry name" value="DEDD_Tnp_IS110"/>
    <property type="match status" value="1"/>
</dbReference>
<dbReference type="InterPro" id="IPR003346">
    <property type="entry name" value="Transposase_20"/>
</dbReference>
<dbReference type="Pfam" id="PF02371">
    <property type="entry name" value="Transposase_20"/>
    <property type="match status" value="1"/>
</dbReference>
<feature type="domain" description="Transposase IS110-like N-terminal" evidence="1">
    <location>
        <begin position="7"/>
        <end position="146"/>
    </location>
</feature>
<evidence type="ECO:0000313" key="3">
    <source>
        <dbReference type="EMBL" id="QUN07705.1"/>
    </source>
</evidence>
<sequence length="344" mass="38064">MMFIQVLGIDLGKSNFHLVGHDRAGKTVVRKKLSRKQLILFLQQLPPTTIAFEACGGAHWLGRLCQQFEHHVKLIPPQYVKPYVKGNKNDFIDADAIAEAAGRPSMRFVAVKTEAAQMMSAIHRVRQGYIKERTACMSRIGALLLEFGVSLPRDHSVMKRLFLWLAEHAEKLPAQFIAELAGLHSHYDDLSARIAEQDIKLKQQLATHGDAQLLKSIPGIGDITASQCVAELGNAAQFKNGRDLAAWLGLVPHQHSSGGKPRLLGISKRGNKHLRTLLIHGARAILARPETSGAVFGEWLIKLRATKPFNVVCVALANKLARIVWSVLRSKEAFNAAKLQHEFA</sequence>
<dbReference type="EMBL" id="CP073587">
    <property type="protein sequence ID" value="QUN07705.1"/>
    <property type="molecule type" value="Genomic_DNA"/>
</dbReference>
<evidence type="ECO:0000259" key="2">
    <source>
        <dbReference type="Pfam" id="PF02371"/>
    </source>
</evidence>
<feature type="domain" description="Transposase IS116/IS110/IS902 C-terminal" evidence="2">
    <location>
        <begin position="211"/>
        <end position="286"/>
    </location>
</feature>
<dbReference type="EMBL" id="CP073587">
    <property type="protein sequence ID" value="QUN07710.1"/>
    <property type="molecule type" value="Genomic_DNA"/>
</dbReference>
<proteinExistence type="predicted"/>
<dbReference type="InterPro" id="IPR002525">
    <property type="entry name" value="Transp_IS110-like_N"/>
</dbReference>
<evidence type="ECO:0000313" key="4">
    <source>
        <dbReference type="EMBL" id="QUN07710.1"/>
    </source>
</evidence>